<feature type="domain" description="Transposase IS66 zinc-finger binding" evidence="3">
    <location>
        <begin position="163"/>
        <end position="201"/>
    </location>
</feature>
<dbReference type="PANTHER" id="PTHR33678:SF1">
    <property type="entry name" value="BLL1576 PROTEIN"/>
    <property type="match status" value="1"/>
</dbReference>
<organism evidence="5 6">
    <name type="scientific">Sphaerotilus microaerophilus</name>
    <dbReference type="NCBI Taxonomy" id="2914710"/>
    <lineage>
        <taxon>Bacteria</taxon>
        <taxon>Pseudomonadati</taxon>
        <taxon>Pseudomonadota</taxon>
        <taxon>Betaproteobacteria</taxon>
        <taxon>Burkholderiales</taxon>
        <taxon>Sphaerotilaceae</taxon>
        <taxon>Sphaerotilus</taxon>
    </lineage>
</organism>
<proteinExistence type="predicted"/>
<protein>
    <submittedName>
        <fullName evidence="5">Transposase</fullName>
    </submittedName>
</protein>
<dbReference type="NCBIfam" id="NF033517">
    <property type="entry name" value="transpos_IS66"/>
    <property type="match status" value="1"/>
</dbReference>
<dbReference type="Pfam" id="PF13817">
    <property type="entry name" value="DDE_Tnp_IS66_C"/>
    <property type="match status" value="1"/>
</dbReference>
<evidence type="ECO:0000259" key="4">
    <source>
        <dbReference type="Pfam" id="PF13817"/>
    </source>
</evidence>
<feature type="compositionally biased region" description="Low complexity" evidence="1">
    <location>
        <begin position="110"/>
        <end position="120"/>
    </location>
</feature>
<reference evidence="5" key="1">
    <citation type="submission" date="2022-04" db="EMBL/GenBank/DDBJ databases">
        <title>Whole genome sequence of Sphaerotilus sp. FB-5.</title>
        <authorList>
            <person name="Takeda M."/>
            <person name="Narihara S."/>
            <person name="Akimoto M."/>
            <person name="Akimoto R."/>
            <person name="Nishiyashiki S."/>
            <person name="Murakami T."/>
        </authorList>
    </citation>
    <scope>NUCLEOTIDE SEQUENCE</scope>
    <source>
        <strain evidence="5">FB-5</strain>
    </source>
</reference>
<sequence>MLDGHDLTPQMLQGLTPQARALIEQMQQRLAQQDAALGTSARMLAERTVALAEHQALIERKDRELALREAQCAKLEFELARLAAGGQGRGHDRPAAALVRRDPQRRRGRPAGTAGTPARAGWRERGQAPIASPRRPRRQALPDSLRRVEHRHEPANTTCAHEGCGRAMVRIGEDVTERLDVVPAEFFVHRHVYGKWACRACQSLKQAPSVPEVIDGGLASSGLLAHTLISRYADHLPYYRQETINARSGVHTPRSTLAAWAGAAGAALQPLYEAHKRFVLDCRVLHADETPVALLEPGAGKTRRAYIWAYARSLHDAQPGVIYDFCRGRGAQYPTKFLAGDPRQGIAAWAGTLLTDRYQGYESVLDPRYHPGRTAAACVAHARRKFDELAKARTSVLADEAIVRWARIYEIEGALAHLEDDERQWQRQALAKPCWDELKAWLAHERRRVVDGGAAASAIDYTLNHWQALTRHLDDGAVAVDNNHLERQIKPWAMGRKAWMFVGSEQAGERAAIVMSLVQSAKLNGHDPHAYLRDVLQRLPTQLNSRIEELLPHRWVPATS</sequence>
<evidence type="ECO:0000256" key="1">
    <source>
        <dbReference type="SAM" id="MobiDB-lite"/>
    </source>
</evidence>
<evidence type="ECO:0000313" key="6">
    <source>
        <dbReference type="Proteomes" id="UP001057498"/>
    </source>
</evidence>
<dbReference type="Pfam" id="PF13005">
    <property type="entry name" value="zf-IS66"/>
    <property type="match status" value="1"/>
</dbReference>
<evidence type="ECO:0000259" key="2">
    <source>
        <dbReference type="Pfam" id="PF03050"/>
    </source>
</evidence>
<dbReference type="Pfam" id="PF03050">
    <property type="entry name" value="DDE_Tnp_IS66"/>
    <property type="match status" value="1"/>
</dbReference>
<evidence type="ECO:0000313" key="5">
    <source>
        <dbReference type="EMBL" id="BDI04478.1"/>
    </source>
</evidence>
<dbReference type="EMBL" id="AP025730">
    <property type="protein sequence ID" value="BDI04478.1"/>
    <property type="molecule type" value="Genomic_DNA"/>
</dbReference>
<feature type="domain" description="Transposase IS66 C-terminal" evidence="4">
    <location>
        <begin position="516"/>
        <end position="553"/>
    </location>
</feature>
<dbReference type="InterPro" id="IPR052344">
    <property type="entry name" value="Transposase-related"/>
</dbReference>
<name>A0ABN6PHS2_9BURK</name>
<dbReference type="InterPro" id="IPR024474">
    <property type="entry name" value="Znf_dom_IS66"/>
</dbReference>
<dbReference type="InterPro" id="IPR039552">
    <property type="entry name" value="IS66_C"/>
</dbReference>
<feature type="region of interest" description="Disordered" evidence="1">
    <location>
        <begin position="86"/>
        <end position="147"/>
    </location>
</feature>
<feature type="compositionally biased region" description="Basic and acidic residues" evidence="1">
    <location>
        <begin position="89"/>
        <end position="102"/>
    </location>
</feature>
<feature type="domain" description="Transposase IS66 central" evidence="2">
    <location>
        <begin position="217"/>
        <end position="509"/>
    </location>
</feature>
<accession>A0ABN6PHS2</accession>
<gene>
    <name evidence="5" type="ORF">CATMQ487_14480</name>
</gene>
<dbReference type="PANTHER" id="PTHR33678">
    <property type="entry name" value="BLL1576 PROTEIN"/>
    <property type="match status" value="1"/>
</dbReference>
<evidence type="ECO:0000259" key="3">
    <source>
        <dbReference type="Pfam" id="PF13005"/>
    </source>
</evidence>
<dbReference type="InterPro" id="IPR004291">
    <property type="entry name" value="Transposase_IS66_central"/>
</dbReference>
<dbReference type="Proteomes" id="UP001057498">
    <property type="component" value="Chromosome"/>
</dbReference>
<keyword evidence="6" id="KW-1185">Reference proteome</keyword>